<dbReference type="InParanoid" id="A0A165Z201"/>
<dbReference type="OrthoDB" id="3232941at2759"/>
<feature type="non-terminal residue" evidence="1">
    <location>
        <position position="186"/>
    </location>
</feature>
<keyword evidence="2" id="KW-1185">Reference proteome</keyword>
<name>A0A165Z201_EXIGL</name>
<dbReference type="EMBL" id="KV426794">
    <property type="protein sequence ID" value="KZV78679.1"/>
    <property type="molecule type" value="Genomic_DNA"/>
</dbReference>
<dbReference type="STRING" id="1314781.A0A165Z201"/>
<accession>A0A165Z201</accession>
<dbReference type="AlphaFoldDB" id="A0A165Z201"/>
<dbReference type="Proteomes" id="UP000077266">
    <property type="component" value="Unassembled WGS sequence"/>
</dbReference>
<evidence type="ECO:0000313" key="2">
    <source>
        <dbReference type="Proteomes" id="UP000077266"/>
    </source>
</evidence>
<sequence length="186" mass="21320">MVKHLTAWARSVVGDEELDARFKRSPLAHGLRHFQSGISSLQRVSGEEHRAIAKQLVGCLAGVPEKDAVRAARYLLDFTYIAQYACHSDDTLKMLDTALAEFHKYKDVFLNTGATESLDLPKLHSLVHYSSSIRLFGATSGYNTEQTERLHIDFAKRAYEASHHRDDDVMPFMCTWLERREKMFRF</sequence>
<gene>
    <name evidence="1" type="ORF">EXIGLDRAFT_633458</name>
</gene>
<reference evidence="1 2" key="1">
    <citation type="journal article" date="2016" name="Mol. Biol. Evol.">
        <title>Comparative Genomics of Early-Diverging Mushroom-Forming Fungi Provides Insights into the Origins of Lignocellulose Decay Capabilities.</title>
        <authorList>
            <person name="Nagy L.G."/>
            <person name="Riley R."/>
            <person name="Tritt A."/>
            <person name="Adam C."/>
            <person name="Daum C."/>
            <person name="Floudas D."/>
            <person name="Sun H."/>
            <person name="Yadav J.S."/>
            <person name="Pangilinan J."/>
            <person name="Larsson K.H."/>
            <person name="Matsuura K."/>
            <person name="Barry K."/>
            <person name="Labutti K."/>
            <person name="Kuo R."/>
            <person name="Ohm R.A."/>
            <person name="Bhattacharya S.S."/>
            <person name="Shirouzu T."/>
            <person name="Yoshinaga Y."/>
            <person name="Martin F.M."/>
            <person name="Grigoriev I.V."/>
            <person name="Hibbett D.S."/>
        </authorList>
    </citation>
    <scope>NUCLEOTIDE SEQUENCE [LARGE SCALE GENOMIC DNA]</scope>
    <source>
        <strain evidence="1 2">HHB12029</strain>
    </source>
</reference>
<protein>
    <submittedName>
        <fullName evidence="1">Uncharacterized protein</fullName>
    </submittedName>
</protein>
<organism evidence="1 2">
    <name type="scientific">Exidia glandulosa HHB12029</name>
    <dbReference type="NCBI Taxonomy" id="1314781"/>
    <lineage>
        <taxon>Eukaryota</taxon>
        <taxon>Fungi</taxon>
        <taxon>Dikarya</taxon>
        <taxon>Basidiomycota</taxon>
        <taxon>Agaricomycotina</taxon>
        <taxon>Agaricomycetes</taxon>
        <taxon>Auriculariales</taxon>
        <taxon>Exidiaceae</taxon>
        <taxon>Exidia</taxon>
    </lineage>
</organism>
<proteinExistence type="predicted"/>
<evidence type="ECO:0000313" key="1">
    <source>
        <dbReference type="EMBL" id="KZV78679.1"/>
    </source>
</evidence>